<dbReference type="Gene3D" id="3.40.50.1820">
    <property type="entry name" value="alpha/beta hydrolase"/>
    <property type="match status" value="1"/>
</dbReference>
<reference evidence="10" key="1">
    <citation type="submission" date="2021-05" db="EMBL/GenBank/DDBJ databases">
        <authorList>
            <person name="Alioto T."/>
            <person name="Alioto T."/>
            <person name="Gomez Garrido J."/>
        </authorList>
    </citation>
    <scope>NUCLEOTIDE SEQUENCE</scope>
</reference>
<evidence type="ECO:0000256" key="7">
    <source>
        <dbReference type="PIRNR" id="PIRNR000862"/>
    </source>
</evidence>
<keyword evidence="2" id="KW-0732">Signal</keyword>
<dbReference type="EMBL" id="HBUF01418146">
    <property type="protein sequence ID" value="CAG6740271.1"/>
    <property type="molecule type" value="Transcribed_RNA"/>
</dbReference>
<dbReference type="Pfam" id="PF00561">
    <property type="entry name" value="Abhydrolase_1"/>
    <property type="match status" value="1"/>
</dbReference>
<keyword evidence="3 7" id="KW-0378">Hydrolase</keyword>
<keyword evidence="5" id="KW-0443">Lipid metabolism</keyword>
<evidence type="ECO:0000256" key="5">
    <source>
        <dbReference type="ARBA" id="ARBA00023098"/>
    </source>
</evidence>
<evidence type="ECO:0000313" key="10">
    <source>
        <dbReference type="EMBL" id="CAG6740271.1"/>
    </source>
</evidence>
<feature type="active site" description="Charge relay system" evidence="8">
    <location>
        <position position="332"/>
    </location>
</feature>
<evidence type="ECO:0000256" key="8">
    <source>
        <dbReference type="PIRSR" id="PIRSR000862-1"/>
    </source>
</evidence>
<keyword evidence="6" id="KW-0325">Glycoprotein</keyword>
<evidence type="ECO:0000256" key="6">
    <source>
        <dbReference type="ARBA" id="ARBA00023180"/>
    </source>
</evidence>
<dbReference type="InterPro" id="IPR025483">
    <property type="entry name" value="Lipase_euk"/>
</dbReference>
<feature type="active site" description="Charge relay system" evidence="8">
    <location>
        <position position="301"/>
    </location>
</feature>
<feature type="active site" description="Nucleophile" evidence="8">
    <location>
        <position position="126"/>
    </location>
</feature>
<dbReference type="FunFam" id="3.40.50.1820:FF:000057">
    <property type="entry name" value="Lipase"/>
    <property type="match status" value="1"/>
</dbReference>
<evidence type="ECO:0000256" key="2">
    <source>
        <dbReference type="ARBA" id="ARBA00022729"/>
    </source>
</evidence>
<dbReference type="AlphaFoldDB" id="A0A8D8Z5N9"/>
<organism evidence="10">
    <name type="scientific">Cacopsylla melanoneura</name>
    <dbReference type="NCBI Taxonomy" id="428564"/>
    <lineage>
        <taxon>Eukaryota</taxon>
        <taxon>Metazoa</taxon>
        <taxon>Ecdysozoa</taxon>
        <taxon>Arthropoda</taxon>
        <taxon>Hexapoda</taxon>
        <taxon>Insecta</taxon>
        <taxon>Pterygota</taxon>
        <taxon>Neoptera</taxon>
        <taxon>Paraneoptera</taxon>
        <taxon>Hemiptera</taxon>
        <taxon>Sternorrhyncha</taxon>
        <taxon>Psylloidea</taxon>
        <taxon>Psyllidae</taxon>
        <taxon>Psyllinae</taxon>
        <taxon>Cacopsylla</taxon>
    </lineage>
</organism>
<dbReference type="InterPro" id="IPR029058">
    <property type="entry name" value="AB_hydrolase_fold"/>
</dbReference>
<accession>A0A8D8Z5N9</accession>
<comment type="similarity">
    <text evidence="1 7">Belongs to the AB hydrolase superfamily. Lipase family.</text>
</comment>
<evidence type="ECO:0000259" key="9">
    <source>
        <dbReference type="Pfam" id="PF00561"/>
    </source>
</evidence>
<proteinExistence type="inferred from homology"/>
<evidence type="ECO:0000256" key="3">
    <source>
        <dbReference type="ARBA" id="ARBA00022801"/>
    </source>
</evidence>
<dbReference type="GO" id="GO:0016788">
    <property type="term" value="F:hydrolase activity, acting on ester bonds"/>
    <property type="evidence" value="ECO:0007669"/>
    <property type="project" value="InterPro"/>
</dbReference>
<dbReference type="SUPFAM" id="SSF53474">
    <property type="entry name" value="alpha/beta-Hydrolases"/>
    <property type="match status" value="1"/>
</dbReference>
<dbReference type="PIRSF" id="PIRSF000862">
    <property type="entry name" value="Steryl_ester_lip"/>
    <property type="match status" value="1"/>
</dbReference>
<name>A0A8D8Z5N9_9HEMI</name>
<dbReference type="PANTHER" id="PTHR11005">
    <property type="entry name" value="LYSOSOMAL ACID LIPASE-RELATED"/>
    <property type="match status" value="1"/>
</dbReference>
<dbReference type="GO" id="GO:0016042">
    <property type="term" value="P:lipid catabolic process"/>
    <property type="evidence" value="ECO:0007669"/>
    <property type="project" value="UniProtKB-KW"/>
</dbReference>
<sequence>MRYYGYPGEEHKVLTEDGYILTNFRIANPGGYPILFIHGMTATSDCWMVGNNGEDLSFRLWRRGYDVWLWNARGNLYSTEHVNMTYDQEKFFLFSMHELGYYDTTASIDYILNVTGHKNVITIGHSMGTTNVLIAASTRPEYQAKIALSILYAQGVFLTHVPGKELGEANYSQYVRWWNHDHLQRMLEKGSIYNNLLEAICETDAHPFLNDVCLFSMALVSGLASTQTQKDSVMRMMTKFPAGTSLNVIKQQVNNQREGGFRPLTYGRKKNLQLYGTTMPQDYPIGKVKIPTAIYYGCCNDFLSSPKDAKQLKNKLTSVVKYYSVPDKMFNHGDFLWAKDGYKLLYRDTILLIDEYTPAPYRSKLPI</sequence>
<evidence type="ECO:0000256" key="4">
    <source>
        <dbReference type="ARBA" id="ARBA00022963"/>
    </source>
</evidence>
<feature type="domain" description="AB hydrolase-1" evidence="9">
    <location>
        <begin position="32"/>
        <end position="147"/>
    </location>
</feature>
<protein>
    <recommendedName>
        <fullName evidence="7">Lipase</fullName>
    </recommendedName>
</protein>
<keyword evidence="4 7" id="KW-0442">Lipid degradation</keyword>
<evidence type="ECO:0000256" key="1">
    <source>
        <dbReference type="ARBA" id="ARBA00010701"/>
    </source>
</evidence>
<dbReference type="InterPro" id="IPR000073">
    <property type="entry name" value="AB_hydrolase_1"/>
</dbReference>